<gene>
    <name evidence="1" type="ORF">BDZ83DRAFT_615698</name>
</gene>
<reference evidence="1" key="1">
    <citation type="submission" date="2021-12" db="EMBL/GenBank/DDBJ databases">
        <title>Comparative genomics, transcriptomics and evolutionary studies reveal genomic signatures of adaptation to plant cell wall in hemibiotrophic fungi.</title>
        <authorList>
            <consortium name="DOE Joint Genome Institute"/>
            <person name="Baroncelli R."/>
            <person name="Diaz J.F."/>
            <person name="Benocci T."/>
            <person name="Peng M."/>
            <person name="Battaglia E."/>
            <person name="Haridas S."/>
            <person name="Andreopoulos W."/>
            <person name="Labutti K."/>
            <person name="Pangilinan J."/>
            <person name="Floch G.L."/>
            <person name="Makela M.R."/>
            <person name="Henrissat B."/>
            <person name="Grigoriev I.V."/>
            <person name="Crouch J.A."/>
            <person name="De Vries R.P."/>
            <person name="Sukno S.A."/>
            <person name="Thon M.R."/>
        </authorList>
    </citation>
    <scope>NUCLEOTIDE SEQUENCE</scope>
    <source>
        <strain evidence="1">CBS 112980</strain>
    </source>
</reference>
<comment type="caution">
    <text evidence="1">The sequence shown here is derived from an EMBL/GenBank/DDBJ whole genome shotgun (WGS) entry which is preliminary data.</text>
</comment>
<dbReference type="Proteomes" id="UP001244207">
    <property type="component" value="Unassembled WGS sequence"/>
</dbReference>
<protein>
    <submittedName>
        <fullName evidence="1">Uncharacterized protein</fullName>
    </submittedName>
</protein>
<evidence type="ECO:0000313" key="1">
    <source>
        <dbReference type="EMBL" id="KAK1726645.1"/>
    </source>
</evidence>
<keyword evidence="2" id="KW-1185">Reference proteome</keyword>
<dbReference type="GeneID" id="85391816"/>
<accession>A0AAD8XJI4</accession>
<proteinExistence type="predicted"/>
<name>A0AAD8XJI4_GLOAC</name>
<organism evidence="1 2">
    <name type="scientific">Glomerella acutata</name>
    <name type="common">Colletotrichum acutatum</name>
    <dbReference type="NCBI Taxonomy" id="27357"/>
    <lineage>
        <taxon>Eukaryota</taxon>
        <taxon>Fungi</taxon>
        <taxon>Dikarya</taxon>
        <taxon>Ascomycota</taxon>
        <taxon>Pezizomycotina</taxon>
        <taxon>Sordariomycetes</taxon>
        <taxon>Hypocreomycetidae</taxon>
        <taxon>Glomerellales</taxon>
        <taxon>Glomerellaceae</taxon>
        <taxon>Colletotrichum</taxon>
        <taxon>Colletotrichum acutatum species complex</taxon>
    </lineage>
</organism>
<evidence type="ECO:0000313" key="2">
    <source>
        <dbReference type="Proteomes" id="UP001244207"/>
    </source>
</evidence>
<sequence>MVRNLISLIPQKLTIPSCNMSQGIVCLGTAMLRGSAPMFEPPGNYPCAPVPSAVYLGKRASYSKERVRSSLYFCMRHG</sequence>
<dbReference type="AlphaFoldDB" id="A0AAD8XJI4"/>
<dbReference type="EMBL" id="JAHMHS010000031">
    <property type="protein sequence ID" value="KAK1726645.1"/>
    <property type="molecule type" value="Genomic_DNA"/>
</dbReference>
<dbReference type="RefSeq" id="XP_060366700.1">
    <property type="nucleotide sequence ID" value="XM_060507917.1"/>
</dbReference>